<dbReference type="Pfam" id="PF00036">
    <property type="entry name" value="EF-hand_1"/>
    <property type="match status" value="1"/>
</dbReference>
<evidence type="ECO:0000256" key="1">
    <source>
        <dbReference type="ARBA" id="ARBA00022837"/>
    </source>
</evidence>
<proteinExistence type="predicted"/>
<protein>
    <recommendedName>
        <fullName evidence="2">EF-hand domain-containing protein</fullName>
    </recommendedName>
</protein>
<dbReference type="SUPFAM" id="SSF47473">
    <property type="entry name" value="EF-hand"/>
    <property type="match status" value="1"/>
</dbReference>
<dbReference type="PROSITE" id="PS50222">
    <property type="entry name" value="EF_HAND_2"/>
    <property type="match status" value="1"/>
</dbReference>
<dbReference type="OrthoDB" id="26525at2759"/>
<dbReference type="EMBL" id="CYKH01001667">
    <property type="protein sequence ID" value="CUG88661.1"/>
    <property type="molecule type" value="Genomic_DNA"/>
</dbReference>
<feature type="domain" description="EF-hand" evidence="2">
    <location>
        <begin position="54"/>
        <end position="89"/>
    </location>
</feature>
<dbReference type="InterPro" id="IPR011992">
    <property type="entry name" value="EF-hand-dom_pair"/>
</dbReference>
<dbReference type="CDD" id="cd00051">
    <property type="entry name" value="EFh"/>
    <property type="match status" value="1"/>
</dbReference>
<dbReference type="AlphaFoldDB" id="A0A0S4JEE3"/>
<dbReference type="InterPro" id="IPR002048">
    <property type="entry name" value="EF_hand_dom"/>
</dbReference>
<dbReference type="SMART" id="SM00054">
    <property type="entry name" value="EFh"/>
    <property type="match status" value="1"/>
</dbReference>
<sequence length="140" mass="15705">MALVQATSRPGSAATRMAAYTEHQYPSGSPGSSPSPLKNRLVKVTFDLIGVDVPSEQMLRDMFNQFDSNQNGFIDRQEFKEFMMGNVENFGAPTTSSEIDRLFTKLNGGYPTRRRRVPGENLDQLTFEQFSVIVLSRMAM</sequence>
<dbReference type="Gene3D" id="1.10.238.10">
    <property type="entry name" value="EF-hand"/>
    <property type="match status" value="1"/>
</dbReference>
<name>A0A0S4JEE3_BODSA</name>
<evidence type="ECO:0000259" key="2">
    <source>
        <dbReference type="PROSITE" id="PS50222"/>
    </source>
</evidence>
<dbReference type="OMA" id="GVERNVM"/>
<dbReference type="GO" id="GO:0005509">
    <property type="term" value="F:calcium ion binding"/>
    <property type="evidence" value="ECO:0007669"/>
    <property type="project" value="InterPro"/>
</dbReference>
<gene>
    <name evidence="3" type="ORF">BSAL_16655</name>
</gene>
<evidence type="ECO:0000313" key="3">
    <source>
        <dbReference type="EMBL" id="CUG88661.1"/>
    </source>
</evidence>
<dbReference type="InterPro" id="IPR018247">
    <property type="entry name" value="EF_Hand_1_Ca_BS"/>
</dbReference>
<accession>A0A0S4JEE3</accession>
<dbReference type="Proteomes" id="UP000051952">
    <property type="component" value="Unassembled WGS sequence"/>
</dbReference>
<evidence type="ECO:0000313" key="4">
    <source>
        <dbReference type="Proteomes" id="UP000051952"/>
    </source>
</evidence>
<organism evidence="3 4">
    <name type="scientific">Bodo saltans</name>
    <name type="common">Flagellated protozoan</name>
    <dbReference type="NCBI Taxonomy" id="75058"/>
    <lineage>
        <taxon>Eukaryota</taxon>
        <taxon>Discoba</taxon>
        <taxon>Euglenozoa</taxon>
        <taxon>Kinetoplastea</taxon>
        <taxon>Metakinetoplastina</taxon>
        <taxon>Eubodonida</taxon>
        <taxon>Bodonidae</taxon>
        <taxon>Bodo</taxon>
    </lineage>
</organism>
<dbReference type="VEuPathDB" id="TriTrypDB:BSAL_16655"/>
<keyword evidence="1" id="KW-0106">Calcium</keyword>
<dbReference type="PROSITE" id="PS00018">
    <property type="entry name" value="EF_HAND_1"/>
    <property type="match status" value="1"/>
</dbReference>
<reference evidence="4" key="1">
    <citation type="submission" date="2015-09" db="EMBL/GenBank/DDBJ databases">
        <authorList>
            <consortium name="Pathogen Informatics"/>
        </authorList>
    </citation>
    <scope>NUCLEOTIDE SEQUENCE [LARGE SCALE GENOMIC DNA]</scope>
    <source>
        <strain evidence="4">Lake Konstanz</strain>
    </source>
</reference>
<keyword evidence="4" id="KW-1185">Reference proteome</keyword>